<dbReference type="PROSITE" id="PS50994">
    <property type="entry name" value="INTEGRASE"/>
    <property type="match status" value="1"/>
</dbReference>
<dbReference type="InterPro" id="IPR001584">
    <property type="entry name" value="Integrase_cat-core"/>
</dbReference>
<dbReference type="Gene3D" id="3.30.420.10">
    <property type="entry name" value="Ribonuclease H-like superfamily/Ribonuclease H"/>
    <property type="match status" value="1"/>
</dbReference>
<dbReference type="AlphaFoldDB" id="A0A1G1YHF1"/>
<name>A0A1G1YHF1_9BACT</name>
<dbReference type="GO" id="GO:0015074">
    <property type="term" value="P:DNA integration"/>
    <property type="evidence" value="ECO:0007669"/>
    <property type="project" value="InterPro"/>
</dbReference>
<organism evidence="2 3">
    <name type="scientific">Candidatus Buchananbacteria bacterium RIFCSPHIGHO2_02_FULL_45_11b</name>
    <dbReference type="NCBI Taxonomy" id="1797541"/>
    <lineage>
        <taxon>Bacteria</taxon>
        <taxon>Candidatus Buchananiibacteriota</taxon>
    </lineage>
</organism>
<dbReference type="InterPro" id="IPR012337">
    <property type="entry name" value="RNaseH-like_sf"/>
</dbReference>
<proteinExistence type="predicted"/>
<dbReference type="EMBL" id="MHIK01000024">
    <property type="protein sequence ID" value="OGY51762.1"/>
    <property type="molecule type" value="Genomic_DNA"/>
</dbReference>
<feature type="domain" description="Integrase catalytic" evidence="1">
    <location>
        <begin position="185"/>
        <end position="363"/>
    </location>
</feature>
<evidence type="ECO:0000313" key="2">
    <source>
        <dbReference type="EMBL" id="OGY51762.1"/>
    </source>
</evidence>
<dbReference type="GO" id="GO:0003676">
    <property type="term" value="F:nucleic acid binding"/>
    <property type="evidence" value="ECO:0007669"/>
    <property type="project" value="InterPro"/>
</dbReference>
<evidence type="ECO:0000259" key="1">
    <source>
        <dbReference type="PROSITE" id="PS50994"/>
    </source>
</evidence>
<dbReference type="InterPro" id="IPR036397">
    <property type="entry name" value="RNaseH_sf"/>
</dbReference>
<reference evidence="2 3" key="1">
    <citation type="journal article" date="2016" name="Nat. Commun.">
        <title>Thousands of microbial genomes shed light on interconnected biogeochemical processes in an aquifer system.</title>
        <authorList>
            <person name="Anantharaman K."/>
            <person name="Brown C.T."/>
            <person name="Hug L.A."/>
            <person name="Sharon I."/>
            <person name="Castelle C.J."/>
            <person name="Probst A.J."/>
            <person name="Thomas B.C."/>
            <person name="Singh A."/>
            <person name="Wilkins M.J."/>
            <person name="Karaoz U."/>
            <person name="Brodie E.L."/>
            <person name="Williams K.H."/>
            <person name="Hubbard S.S."/>
            <person name="Banfield J.F."/>
        </authorList>
    </citation>
    <scope>NUCLEOTIDE SEQUENCE [LARGE SCALE GENOMIC DNA]</scope>
</reference>
<dbReference type="SUPFAM" id="SSF53098">
    <property type="entry name" value="Ribonuclease H-like"/>
    <property type="match status" value="1"/>
</dbReference>
<comment type="caution">
    <text evidence="2">The sequence shown here is derived from an EMBL/GenBank/DDBJ whole genome shotgun (WGS) entry which is preliminary data.</text>
</comment>
<protein>
    <recommendedName>
        <fullName evidence="1">Integrase catalytic domain-containing protein</fullName>
    </recommendedName>
</protein>
<sequence>MMITMTTKAQQSASEIKEFLENADCLKFESVSKDDRNDWIEELLIRHVYKKCGRADKGVLKRYIIKMTGLSLAQTTRLISEYLKRGTLKKDKSVESKRNCFEKIYTRQDIALLAKVDNAHQCLSGPATVKILASEHEVFGKNEYANLKNVSVSHLYRLRGSSPYREKVKIFSKTRPTKAPIGERRKPEPNGQPGYLCVDTVHQGDKLGEKGVYHINIVDMATQYEFIGAVEAISEMYMEKMLIELLEKFPFAIIEFHSDNGSEFINRVIAKLLNKLLIKQTKSRPRHSNDNGLAEAKNGAVVRKHLGYIHIPKGKANIINDFYQNIFNDYLNYHRPCAFARIKTDKKGKEIRYYPKEDYLRPYEKLKSLPSAGQYLKPEITFAKLDKIAYAMSDTDYAEFMQKEKSKMLKNSLTDI</sequence>
<accession>A0A1G1YHF1</accession>
<gene>
    <name evidence="2" type="ORF">A3J65_03890</name>
</gene>
<evidence type="ECO:0000313" key="3">
    <source>
        <dbReference type="Proteomes" id="UP000178501"/>
    </source>
</evidence>
<dbReference type="Proteomes" id="UP000178501">
    <property type="component" value="Unassembled WGS sequence"/>
</dbReference>
<dbReference type="Pfam" id="PF00665">
    <property type="entry name" value="rve"/>
    <property type="match status" value="1"/>
</dbReference>